<organism evidence="2 3">
    <name type="scientific">Gymnopus androsaceus JB14</name>
    <dbReference type="NCBI Taxonomy" id="1447944"/>
    <lineage>
        <taxon>Eukaryota</taxon>
        <taxon>Fungi</taxon>
        <taxon>Dikarya</taxon>
        <taxon>Basidiomycota</taxon>
        <taxon>Agaricomycotina</taxon>
        <taxon>Agaricomycetes</taxon>
        <taxon>Agaricomycetidae</taxon>
        <taxon>Agaricales</taxon>
        <taxon>Marasmiineae</taxon>
        <taxon>Omphalotaceae</taxon>
        <taxon>Gymnopus</taxon>
    </lineage>
</organism>
<dbReference type="OrthoDB" id="3172935at2759"/>
<name>A0A6A4GPU8_9AGAR</name>
<reference evidence="2" key="1">
    <citation type="journal article" date="2019" name="Environ. Microbiol.">
        <title>Fungal ecological strategies reflected in gene transcription - a case study of two litter decomposers.</title>
        <authorList>
            <person name="Barbi F."/>
            <person name="Kohler A."/>
            <person name="Barry K."/>
            <person name="Baskaran P."/>
            <person name="Daum C."/>
            <person name="Fauchery L."/>
            <person name="Ihrmark K."/>
            <person name="Kuo A."/>
            <person name="LaButti K."/>
            <person name="Lipzen A."/>
            <person name="Morin E."/>
            <person name="Grigoriev I.V."/>
            <person name="Henrissat B."/>
            <person name="Lindahl B."/>
            <person name="Martin F."/>
        </authorList>
    </citation>
    <scope>NUCLEOTIDE SEQUENCE</scope>
    <source>
        <strain evidence="2">JB14</strain>
    </source>
</reference>
<keyword evidence="1" id="KW-1133">Transmembrane helix</keyword>
<feature type="transmembrane region" description="Helical" evidence="1">
    <location>
        <begin position="243"/>
        <end position="264"/>
    </location>
</feature>
<evidence type="ECO:0000256" key="1">
    <source>
        <dbReference type="SAM" id="Phobius"/>
    </source>
</evidence>
<sequence length="278" mass="32246">MGGTREKSLVSDVLTNYLVIFKYYLNFLTASCFLHNVHLACGEVMAAITDLKYAVENSPDYEVDGYDDLFLDEFIAKDVIALIWVIVNKLRASPQQQETFHHILESFQSLEDLQLLCDVATCWSSTLLMIDRALYLHPVIDEFILQSKELEQYKLSDAEWKQVELYRDILQIPHAFQQKLSTEKTPTLCYALPFFQSVITNWEKMKVEHPELRCIINPAIAKPTTYQYRIGDIPAYALAMGVYLLYFSIVLSKSLYLLAIHPLLKFNWIRKNMPDQLD</sequence>
<keyword evidence="1" id="KW-0472">Membrane</keyword>
<evidence type="ECO:0000313" key="3">
    <source>
        <dbReference type="Proteomes" id="UP000799118"/>
    </source>
</evidence>
<dbReference type="Proteomes" id="UP000799118">
    <property type="component" value="Unassembled WGS sequence"/>
</dbReference>
<dbReference type="InterPro" id="IPR012337">
    <property type="entry name" value="RNaseH-like_sf"/>
</dbReference>
<dbReference type="SUPFAM" id="SSF53098">
    <property type="entry name" value="Ribonuclease H-like"/>
    <property type="match status" value="1"/>
</dbReference>
<proteinExistence type="predicted"/>
<protein>
    <submittedName>
        <fullName evidence="2">Uncharacterized protein</fullName>
    </submittedName>
</protein>
<dbReference type="AlphaFoldDB" id="A0A6A4GPU8"/>
<evidence type="ECO:0000313" key="2">
    <source>
        <dbReference type="EMBL" id="KAE9387214.1"/>
    </source>
</evidence>
<gene>
    <name evidence="2" type="ORF">BT96DRAFT_837968</name>
</gene>
<dbReference type="EMBL" id="ML769815">
    <property type="protein sequence ID" value="KAE9387214.1"/>
    <property type="molecule type" value="Genomic_DNA"/>
</dbReference>
<accession>A0A6A4GPU8</accession>
<keyword evidence="1" id="KW-0812">Transmembrane</keyword>
<keyword evidence="3" id="KW-1185">Reference proteome</keyword>